<gene>
    <name evidence="4" type="ORF">AQUCO_01900058v1</name>
</gene>
<reference evidence="4 5" key="1">
    <citation type="submission" date="2017-09" db="EMBL/GenBank/DDBJ databases">
        <title>WGS assembly of Aquilegia coerulea Goldsmith.</title>
        <authorList>
            <person name="Hodges S."/>
            <person name="Kramer E."/>
            <person name="Nordborg M."/>
            <person name="Tomkins J."/>
            <person name="Borevitz J."/>
            <person name="Derieg N."/>
            <person name="Yan J."/>
            <person name="Mihaltcheva S."/>
            <person name="Hayes R.D."/>
            <person name="Rokhsar D."/>
        </authorList>
    </citation>
    <scope>NUCLEOTIDE SEQUENCE [LARGE SCALE GENOMIC DNA]</scope>
    <source>
        <strain evidence="5">cv. Goldsmith</strain>
    </source>
</reference>
<dbReference type="InParanoid" id="A0A2G5DIP1"/>
<evidence type="ECO:0000259" key="3">
    <source>
        <dbReference type="Pfam" id="PF11961"/>
    </source>
</evidence>
<dbReference type="Proteomes" id="UP000230069">
    <property type="component" value="Unassembled WGS sequence"/>
</dbReference>
<dbReference type="Pfam" id="PF05003">
    <property type="entry name" value="DUF668"/>
    <property type="match status" value="1"/>
</dbReference>
<dbReference type="Pfam" id="PF11961">
    <property type="entry name" value="DUF3475"/>
    <property type="match status" value="1"/>
</dbReference>
<dbReference type="InterPro" id="IPR007700">
    <property type="entry name" value="DUF668"/>
</dbReference>
<dbReference type="PANTHER" id="PTHR31371">
    <property type="entry name" value="BNAC09G50660D PROTEIN"/>
    <property type="match status" value="1"/>
</dbReference>
<evidence type="ECO:0000313" key="4">
    <source>
        <dbReference type="EMBL" id="PIA43408.1"/>
    </source>
</evidence>
<sequence>MVNESWFSSMWWSSENNGMESKNLMIGVLTYEVSNFMSKVVHLWKSLSDDQVVMSKVATLNSVGVRKLVSEEDDFLLTLMCGEFIENLEFMARFVGRLAKRCTDPVHQRFEHVFNDLVQNNVDIYGWEYRLKKMERKVTKMSRFVAVKESLYQELEVLAELEQSLRRMKRNSDSNSIALLQLQQKVVWERQEVKNLRKNSLWKRSYDYTVHLLARSLFTIFGRIKLIFGAHLIKTVVRRNDSRPLHADYLPRSHSISTLTQSLVYPSEDNVATLSSHPLERSYTKSGSFHNTNIFGMPSTRLGPLSGINKTRYCHFQTPDNPSTLRPKQSHWKVNIAPVGPFKGCMTTETDSPLPHSFIPVSRHHLRSTLANSGVKDGAKYGNVESFASSNSLHACLLLFSSKQKALETHSCTLGAAALALHYANVIILIKKLLESPDMIGSDARDNLYNMFTRSLRMALRARLKSYAKNLNSFVYRTDFAAHWRQALTGILDWLAPLAHNMIRWQSERNFEQQHLVSRTNVLLVQTLYFADQAKTEAAITELLVGLNYLWRLGRELDSWHGGIASVF</sequence>
<protein>
    <recommendedName>
        <fullName evidence="6">DUF668 domain-containing protein</fullName>
    </recommendedName>
</protein>
<evidence type="ECO:0008006" key="6">
    <source>
        <dbReference type="Google" id="ProtNLM"/>
    </source>
</evidence>
<evidence type="ECO:0000256" key="1">
    <source>
        <dbReference type="SAM" id="Coils"/>
    </source>
</evidence>
<dbReference type="PANTHER" id="PTHR31371:SF20">
    <property type="entry name" value="OS12G0146500 PROTEIN"/>
    <property type="match status" value="1"/>
</dbReference>
<dbReference type="FunCoup" id="A0A2G5DIP1">
    <property type="interactions" value="1621"/>
</dbReference>
<accession>A0A2G5DIP1</accession>
<dbReference type="AlphaFoldDB" id="A0A2G5DIP1"/>
<dbReference type="STRING" id="218851.A0A2G5DIP1"/>
<keyword evidence="5" id="KW-1185">Reference proteome</keyword>
<dbReference type="EMBL" id="KZ305036">
    <property type="protein sequence ID" value="PIA43408.1"/>
    <property type="molecule type" value="Genomic_DNA"/>
</dbReference>
<proteinExistence type="predicted"/>
<feature type="domain" description="DUF668" evidence="2">
    <location>
        <begin position="413"/>
        <end position="504"/>
    </location>
</feature>
<name>A0A2G5DIP1_AQUCA</name>
<feature type="domain" description="DUF3475" evidence="3">
    <location>
        <begin position="28"/>
        <end position="83"/>
    </location>
</feature>
<dbReference type="OrthoDB" id="2018987at2759"/>
<evidence type="ECO:0000313" key="5">
    <source>
        <dbReference type="Proteomes" id="UP000230069"/>
    </source>
</evidence>
<keyword evidence="1" id="KW-0175">Coiled coil</keyword>
<feature type="coiled-coil region" evidence="1">
    <location>
        <begin position="151"/>
        <end position="199"/>
    </location>
</feature>
<dbReference type="InterPro" id="IPR021864">
    <property type="entry name" value="DUF3475"/>
</dbReference>
<organism evidence="4 5">
    <name type="scientific">Aquilegia coerulea</name>
    <name type="common">Rocky mountain columbine</name>
    <dbReference type="NCBI Taxonomy" id="218851"/>
    <lineage>
        <taxon>Eukaryota</taxon>
        <taxon>Viridiplantae</taxon>
        <taxon>Streptophyta</taxon>
        <taxon>Embryophyta</taxon>
        <taxon>Tracheophyta</taxon>
        <taxon>Spermatophyta</taxon>
        <taxon>Magnoliopsida</taxon>
        <taxon>Ranunculales</taxon>
        <taxon>Ranunculaceae</taxon>
        <taxon>Thalictroideae</taxon>
        <taxon>Aquilegia</taxon>
    </lineage>
</organism>
<evidence type="ECO:0000259" key="2">
    <source>
        <dbReference type="Pfam" id="PF05003"/>
    </source>
</evidence>
<dbReference type="GO" id="GO:0045927">
    <property type="term" value="P:positive regulation of growth"/>
    <property type="evidence" value="ECO:0007669"/>
    <property type="project" value="InterPro"/>
</dbReference>